<dbReference type="RefSeq" id="WP_006736749.1">
    <property type="nucleotide sequence ID" value="NZ_CP049225.1"/>
</dbReference>
<evidence type="ECO:0000256" key="2">
    <source>
        <dbReference type="ARBA" id="ARBA00022839"/>
    </source>
</evidence>
<evidence type="ECO:0000256" key="1">
    <source>
        <dbReference type="ARBA" id="ARBA00022801"/>
    </source>
</evidence>
<dbReference type="SUPFAM" id="SSF109604">
    <property type="entry name" value="HD-domain/PDEase-like"/>
    <property type="match status" value="1"/>
</dbReference>
<organism evidence="4 5">
    <name type="scientific">Lactobacillus iners</name>
    <dbReference type="NCBI Taxonomy" id="147802"/>
    <lineage>
        <taxon>Bacteria</taxon>
        <taxon>Bacillati</taxon>
        <taxon>Bacillota</taxon>
        <taxon>Bacilli</taxon>
        <taxon>Lactobacillales</taxon>
        <taxon>Lactobacillaceae</taxon>
        <taxon>Lactobacillus</taxon>
    </lineage>
</organism>
<dbReference type="Proteomes" id="UP000501676">
    <property type="component" value="Chromosome"/>
</dbReference>
<dbReference type="Pfam" id="PF01966">
    <property type="entry name" value="HD"/>
    <property type="match status" value="1"/>
</dbReference>
<keyword evidence="1" id="KW-0378">Hydrolase</keyword>
<dbReference type="InterPro" id="IPR003607">
    <property type="entry name" value="HD/PDEase_dom"/>
</dbReference>
<dbReference type="InterPro" id="IPR050798">
    <property type="entry name" value="YhaM_exoribonuc/phosphodiest"/>
</dbReference>
<keyword evidence="2" id="KW-0269">Exonuclease</keyword>
<dbReference type="Gene3D" id="1.10.3210.10">
    <property type="entry name" value="Hypothetical protein af1432"/>
    <property type="match status" value="1"/>
</dbReference>
<proteinExistence type="predicted"/>
<gene>
    <name evidence="4" type="ORF">G6Z83_01220</name>
</gene>
<evidence type="ECO:0000313" key="4">
    <source>
        <dbReference type="EMBL" id="QIH23389.1"/>
    </source>
</evidence>
<protein>
    <submittedName>
        <fullName evidence="4">HD domain-containing protein</fullName>
    </submittedName>
</protein>
<sequence>MKKKLVTYNDGESMDIIVLIKDAILRKNKKNEPYLVLIFSDGDSYIRGNLWNVADDDVAKYVAGTFVQLNGIKEKFQNHYQIKILSMQTVGSSEVTNITDFTEKSYIDVNELVSELKDGILEIKNPIWKSIVSFLLDKWYQKFIDFPAGKSNHHACKGGLLLHTVTMLKLAVAISKIYPQVNHSLLYAGCILHDLGKVIELSGPVATKYTVEGNLLGHLVIIDEQIILAAKELKIKEYDEDLVLLRHMVLSHHGLPEYGAARRPAILEAELLHKIDDMDATVYAITRSLQRTEPGTFTELISSQDNRRFYRPIDSSDLNKINNLE</sequence>
<dbReference type="PANTHER" id="PTHR37294:SF1">
    <property type="entry name" value="3'-5' EXORIBONUCLEASE YHAM"/>
    <property type="match status" value="1"/>
</dbReference>
<evidence type="ECO:0000259" key="3">
    <source>
        <dbReference type="PROSITE" id="PS51831"/>
    </source>
</evidence>
<dbReference type="FunFam" id="1.10.3210.10:FF:000008">
    <property type="entry name" value="3'-5' exoribonuclease YhaM"/>
    <property type="match status" value="1"/>
</dbReference>
<dbReference type="GO" id="GO:0004527">
    <property type="term" value="F:exonuclease activity"/>
    <property type="evidence" value="ECO:0007669"/>
    <property type="project" value="UniProtKB-KW"/>
</dbReference>
<feature type="domain" description="HD" evidence="3">
    <location>
        <begin position="160"/>
        <end position="281"/>
    </location>
</feature>
<dbReference type="SMART" id="SM00471">
    <property type="entry name" value="HDc"/>
    <property type="match status" value="1"/>
</dbReference>
<keyword evidence="2" id="KW-0540">Nuclease</keyword>
<accession>A0A6G7B7U2</accession>
<dbReference type="AlphaFoldDB" id="A0A6G7B7U2"/>
<name>A0A6G7B7U2_9LACO</name>
<dbReference type="CDD" id="cd00077">
    <property type="entry name" value="HDc"/>
    <property type="match status" value="1"/>
</dbReference>
<dbReference type="PANTHER" id="PTHR37294">
    <property type="entry name" value="3'-5' EXORIBONUCLEASE YHAM"/>
    <property type="match status" value="1"/>
</dbReference>
<dbReference type="EMBL" id="CP049228">
    <property type="protein sequence ID" value="QIH23389.1"/>
    <property type="molecule type" value="Genomic_DNA"/>
</dbReference>
<evidence type="ECO:0000313" key="5">
    <source>
        <dbReference type="Proteomes" id="UP000501676"/>
    </source>
</evidence>
<reference evidence="4 5" key="1">
    <citation type="submission" date="2020-02" db="EMBL/GenBank/DDBJ databases">
        <title>Complete genome sequences of six Lactobacillus iners strains isolated from the human vagina.</title>
        <authorList>
            <person name="France M.T."/>
            <person name="Rutt L."/>
            <person name="Narina S."/>
            <person name="Arbaugh S."/>
            <person name="Humphrys M.S."/>
            <person name="Ma B."/>
            <person name="Hayward M.R."/>
            <person name="Relman D."/>
            <person name="Kwon D.S."/>
            <person name="Ravel J."/>
        </authorList>
    </citation>
    <scope>NUCLEOTIDE SEQUENCE [LARGE SCALE GENOMIC DNA]</scope>
    <source>
        <strain evidence="4 5">C0210C1</strain>
    </source>
</reference>
<dbReference type="PROSITE" id="PS51831">
    <property type="entry name" value="HD"/>
    <property type="match status" value="1"/>
</dbReference>
<dbReference type="GO" id="GO:0031125">
    <property type="term" value="P:rRNA 3'-end processing"/>
    <property type="evidence" value="ECO:0007669"/>
    <property type="project" value="TreeGrafter"/>
</dbReference>
<dbReference type="InterPro" id="IPR006674">
    <property type="entry name" value="HD_domain"/>
</dbReference>